<dbReference type="Gene3D" id="3.30.70.580">
    <property type="entry name" value="Pseudouridine synthase I, catalytic domain, N-terminal subdomain"/>
    <property type="match status" value="1"/>
</dbReference>
<dbReference type="PANTHER" id="PTHR11142">
    <property type="entry name" value="PSEUDOURIDYLATE SYNTHASE"/>
    <property type="match status" value="1"/>
</dbReference>
<comment type="subunit">
    <text evidence="4">Homodimer.</text>
</comment>
<protein>
    <recommendedName>
        <fullName evidence="4">tRNA pseudouridine synthase A</fullName>
        <ecNumber evidence="4">5.4.99.12</ecNumber>
    </recommendedName>
    <alternativeName>
        <fullName evidence="4">tRNA pseudouridine(38-40) synthase</fullName>
    </alternativeName>
    <alternativeName>
        <fullName evidence="4">tRNA pseudouridylate synthase I</fullName>
    </alternativeName>
    <alternativeName>
        <fullName evidence="4">tRNA-uridine isomerase I</fullName>
    </alternativeName>
</protein>
<dbReference type="GO" id="GO:0003723">
    <property type="term" value="F:RNA binding"/>
    <property type="evidence" value="ECO:0007669"/>
    <property type="project" value="InterPro"/>
</dbReference>
<dbReference type="InterPro" id="IPR020103">
    <property type="entry name" value="PsdUridine_synth_cat_dom_sf"/>
</dbReference>
<dbReference type="EC" id="5.4.99.12" evidence="4"/>
<dbReference type="NCBIfam" id="TIGR00071">
    <property type="entry name" value="hisT_truA"/>
    <property type="match status" value="1"/>
</dbReference>
<dbReference type="Proteomes" id="UP000177309">
    <property type="component" value="Unassembled WGS sequence"/>
</dbReference>
<feature type="domain" description="Pseudouridine synthase I TruA alpha/beta" evidence="8">
    <location>
        <begin position="9"/>
        <end position="103"/>
    </location>
</feature>
<evidence type="ECO:0000256" key="6">
    <source>
        <dbReference type="PIRSR" id="PIRSR001430-2"/>
    </source>
</evidence>
<comment type="similarity">
    <text evidence="1 4 7">Belongs to the tRNA pseudouridine synthase TruA family.</text>
</comment>
<dbReference type="InterPro" id="IPR020097">
    <property type="entry name" value="PsdUridine_synth_TruA_a/b_dom"/>
</dbReference>
<proteinExistence type="inferred from homology"/>
<feature type="binding site" evidence="4 6">
    <location>
        <position position="110"/>
    </location>
    <ligand>
        <name>substrate</name>
    </ligand>
</feature>
<dbReference type="CDD" id="cd02570">
    <property type="entry name" value="PseudoU_synth_EcTruA"/>
    <property type="match status" value="1"/>
</dbReference>
<dbReference type="PIRSF" id="PIRSF001430">
    <property type="entry name" value="tRNA_psdUrid_synth"/>
    <property type="match status" value="1"/>
</dbReference>
<gene>
    <name evidence="4" type="primary">truA</name>
    <name evidence="9" type="ORF">A2462_04870</name>
</gene>
<comment type="caution">
    <text evidence="4">Lacks conserved residue(s) required for the propagation of feature annotation.</text>
</comment>
<dbReference type="GO" id="GO:0031119">
    <property type="term" value="P:tRNA pseudouridine synthesis"/>
    <property type="evidence" value="ECO:0007669"/>
    <property type="project" value="UniProtKB-UniRule"/>
</dbReference>
<dbReference type="SUPFAM" id="SSF55120">
    <property type="entry name" value="Pseudouridine synthase"/>
    <property type="match status" value="1"/>
</dbReference>
<evidence type="ECO:0000313" key="10">
    <source>
        <dbReference type="Proteomes" id="UP000177309"/>
    </source>
</evidence>
<evidence type="ECO:0000256" key="3">
    <source>
        <dbReference type="ARBA" id="ARBA00023235"/>
    </source>
</evidence>
<evidence type="ECO:0000259" key="8">
    <source>
        <dbReference type="Pfam" id="PF01416"/>
    </source>
</evidence>
<keyword evidence="2 4" id="KW-0819">tRNA processing</keyword>
<evidence type="ECO:0000256" key="5">
    <source>
        <dbReference type="PIRSR" id="PIRSR001430-1"/>
    </source>
</evidence>
<reference evidence="9 10" key="1">
    <citation type="journal article" date="2016" name="Nat. Commun.">
        <title>Thousands of microbial genomes shed light on interconnected biogeochemical processes in an aquifer system.</title>
        <authorList>
            <person name="Anantharaman K."/>
            <person name="Brown C.T."/>
            <person name="Hug L.A."/>
            <person name="Sharon I."/>
            <person name="Castelle C.J."/>
            <person name="Probst A.J."/>
            <person name="Thomas B.C."/>
            <person name="Singh A."/>
            <person name="Wilkins M.J."/>
            <person name="Karaoz U."/>
            <person name="Brodie E.L."/>
            <person name="Williams K.H."/>
            <person name="Hubbard S.S."/>
            <person name="Banfield J.F."/>
        </authorList>
    </citation>
    <scope>NUCLEOTIDE SEQUENCE [LARGE SCALE GENOMIC DNA]</scope>
</reference>
<comment type="catalytic activity">
    <reaction evidence="4 7">
        <text>uridine(38/39/40) in tRNA = pseudouridine(38/39/40) in tRNA</text>
        <dbReference type="Rhea" id="RHEA:22376"/>
        <dbReference type="Rhea" id="RHEA-COMP:10085"/>
        <dbReference type="Rhea" id="RHEA-COMP:10087"/>
        <dbReference type="ChEBI" id="CHEBI:65314"/>
        <dbReference type="ChEBI" id="CHEBI:65315"/>
        <dbReference type="EC" id="5.4.99.12"/>
    </reaction>
</comment>
<dbReference type="Pfam" id="PF01416">
    <property type="entry name" value="PseudoU_synth_1"/>
    <property type="match status" value="2"/>
</dbReference>
<dbReference type="Gene3D" id="3.30.70.660">
    <property type="entry name" value="Pseudouridine synthase I, catalytic domain, C-terminal subdomain"/>
    <property type="match status" value="1"/>
</dbReference>
<dbReference type="FunFam" id="3.30.70.580:FF:000001">
    <property type="entry name" value="tRNA pseudouridine synthase A"/>
    <property type="match status" value="1"/>
</dbReference>
<dbReference type="InterPro" id="IPR020095">
    <property type="entry name" value="PsdUridine_synth_TruA_C"/>
</dbReference>
<evidence type="ECO:0000256" key="1">
    <source>
        <dbReference type="ARBA" id="ARBA00009375"/>
    </source>
</evidence>
<name>A0A1F4TPJ7_UNCSA</name>
<evidence type="ECO:0000256" key="7">
    <source>
        <dbReference type="RuleBase" id="RU003792"/>
    </source>
</evidence>
<evidence type="ECO:0000313" key="9">
    <source>
        <dbReference type="EMBL" id="OGC34644.1"/>
    </source>
</evidence>
<evidence type="ECO:0000256" key="4">
    <source>
        <dbReference type="HAMAP-Rule" id="MF_00171"/>
    </source>
</evidence>
<feature type="active site" description="Nucleophile" evidence="4 5">
    <location>
        <position position="52"/>
    </location>
</feature>
<dbReference type="EMBL" id="MEUI01000014">
    <property type="protein sequence ID" value="OGC34644.1"/>
    <property type="molecule type" value="Genomic_DNA"/>
</dbReference>
<dbReference type="HAMAP" id="MF_00171">
    <property type="entry name" value="TruA"/>
    <property type="match status" value="1"/>
</dbReference>
<comment type="function">
    <text evidence="4">Formation of pseudouridine at positions 38, 39 and 40 in the anticodon stem and loop of transfer RNAs.</text>
</comment>
<sequence>MRNIKLTLQYDGTNFSGFELQPKQRTVRGELEKALFNLFKKKIKVIGVSRTDAKVHALDQVVNFHFDGTIKLKQIPAALNSCLPYEIRILTAEEVASDYNSRYMAKSKKYEYLIFNGDQRPPALLNIVWHVKPKLNLSAMQKAAKILQGKHNFKSFCAAHSDDKDFVKELFRISIRQRKVKIWDGCEFRVMSFEFVGNGFLYKMVRNIVGTLVEVGLGKLSLTEVKKILKAQDRNQAGRTAPGQGLCLVKVNY</sequence>
<dbReference type="PANTHER" id="PTHR11142:SF0">
    <property type="entry name" value="TRNA PSEUDOURIDINE SYNTHASE-LIKE 1"/>
    <property type="match status" value="1"/>
</dbReference>
<feature type="domain" description="Pseudouridine synthase I TruA alpha/beta" evidence="8">
    <location>
        <begin position="143"/>
        <end position="253"/>
    </location>
</feature>
<keyword evidence="3 4" id="KW-0413">Isomerase</keyword>
<dbReference type="InterPro" id="IPR001406">
    <property type="entry name" value="PsdUridine_synth_TruA"/>
</dbReference>
<organism evidence="9 10">
    <name type="scientific">candidate division WOR-1 bacterium RIFOXYC2_FULL_41_25</name>
    <dbReference type="NCBI Taxonomy" id="1802586"/>
    <lineage>
        <taxon>Bacteria</taxon>
        <taxon>Bacillati</taxon>
        <taxon>Saganbacteria</taxon>
    </lineage>
</organism>
<dbReference type="GO" id="GO:0160147">
    <property type="term" value="F:tRNA pseudouridine(38-40) synthase activity"/>
    <property type="evidence" value="ECO:0007669"/>
    <property type="project" value="UniProtKB-EC"/>
</dbReference>
<dbReference type="AlphaFoldDB" id="A0A1F4TPJ7"/>
<dbReference type="InterPro" id="IPR020094">
    <property type="entry name" value="TruA/RsuA/RluB/E/F_N"/>
</dbReference>
<comment type="caution">
    <text evidence="9">The sequence shown here is derived from an EMBL/GenBank/DDBJ whole genome shotgun (WGS) entry which is preliminary data.</text>
</comment>
<accession>A0A1F4TPJ7</accession>
<evidence type="ECO:0000256" key="2">
    <source>
        <dbReference type="ARBA" id="ARBA00022694"/>
    </source>
</evidence>